<feature type="transmembrane region" description="Helical" evidence="7">
    <location>
        <begin position="140"/>
        <end position="162"/>
    </location>
</feature>
<dbReference type="InterPro" id="IPR000620">
    <property type="entry name" value="EamA_dom"/>
</dbReference>
<dbReference type="Proteomes" id="UP001235064">
    <property type="component" value="Unassembled WGS sequence"/>
</dbReference>
<feature type="domain" description="EamA" evidence="8">
    <location>
        <begin position="143"/>
        <end position="274"/>
    </location>
</feature>
<evidence type="ECO:0000256" key="1">
    <source>
        <dbReference type="ARBA" id="ARBA00004141"/>
    </source>
</evidence>
<comment type="caution">
    <text evidence="9">The sequence shown here is derived from an EMBL/GenBank/DDBJ whole genome shotgun (WGS) entry which is preliminary data.</text>
</comment>
<feature type="transmembrane region" description="Helical" evidence="7">
    <location>
        <begin position="205"/>
        <end position="223"/>
    </location>
</feature>
<feature type="transmembrane region" description="Helical" evidence="7">
    <location>
        <begin position="169"/>
        <end position="193"/>
    </location>
</feature>
<keyword evidence="5 7" id="KW-0472">Membrane</keyword>
<feature type="transmembrane region" description="Helical" evidence="7">
    <location>
        <begin position="89"/>
        <end position="109"/>
    </location>
</feature>
<dbReference type="EMBL" id="JASXSZ010000010">
    <property type="protein sequence ID" value="MDL9981557.1"/>
    <property type="molecule type" value="Genomic_DNA"/>
</dbReference>
<dbReference type="Pfam" id="PF00892">
    <property type="entry name" value="EamA"/>
    <property type="match status" value="2"/>
</dbReference>
<evidence type="ECO:0000256" key="2">
    <source>
        <dbReference type="ARBA" id="ARBA00007362"/>
    </source>
</evidence>
<feature type="transmembrane region" description="Helical" evidence="7">
    <location>
        <begin position="261"/>
        <end position="279"/>
    </location>
</feature>
<dbReference type="PANTHER" id="PTHR32322">
    <property type="entry name" value="INNER MEMBRANE TRANSPORTER"/>
    <property type="match status" value="1"/>
</dbReference>
<dbReference type="Gene3D" id="1.10.3730.20">
    <property type="match status" value="1"/>
</dbReference>
<reference evidence="9 10" key="1">
    <citation type="submission" date="2023-06" db="EMBL/GenBank/DDBJ databases">
        <title>Microbacterium sp. nov., isolated from a waste landfill.</title>
        <authorList>
            <person name="Wen W."/>
        </authorList>
    </citation>
    <scope>NUCLEOTIDE SEQUENCE [LARGE SCALE GENOMIC DNA]</scope>
    <source>
        <strain evidence="9 10">ASV49</strain>
    </source>
</reference>
<evidence type="ECO:0000256" key="3">
    <source>
        <dbReference type="ARBA" id="ARBA00022692"/>
    </source>
</evidence>
<evidence type="ECO:0000256" key="7">
    <source>
        <dbReference type="SAM" id="Phobius"/>
    </source>
</evidence>
<comment type="subcellular location">
    <subcellularLocation>
        <location evidence="1">Membrane</location>
        <topology evidence="1">Multi-pass membrane protein</topology>
    </subcellularLocation>
</comment>
<dbReference type="RefSeq" id="WP_286290700.1">
    <property type="nucleotide sequence ID" value="NZ_JASXSZ010000010.1"/>
</dbReference>
<protein>
    <submittedName>
        <fullName evidence="9">EamA family transporter</fullName>
    </submittedName>
</protein>
<keyword evidence="4 7" id="KW-1133">Transmembrane helix</keyword>
<keyword evidence="3 7" id="KW-0812">Transmembrane</keyword>
<comment type="similarity">
    <text evidence="2">Belongs to the EamA transporter family.</text>
</comment>
<organism evidence="9 10">
    <name type="scientific">Microbacterium candidum</name>
    <dbReference type="NCBI Taxonomy" id="3041922"/>
    <lineage>
        <taxon>Bacteria</taxon>
        <taxon>Bacillati</taxon>
        <taxon>Actinomycetota</taxon>
        <taxon>Actinomycetes</taxon>
        <taxon>Micrococcales</taxon>
        <taxon>Microbacteriaceae</taxon>
        <taxon>Microbacterium</taxon>
    </lineage>
</organism>
<name>A0ABT7N4D0_9MICO</name>
<feature type="transmembrane region" description="Helical" evidence="7">
    <location>
        <begin position="64"/>
        <end position="83"/>
    </location>
</feature>
<feature type="domain" description="EamA" evidence="8">
    <location>
        <begin position="7"/>
        <end position="133"/>
    </location>
</feature>
<sequence length="311" mass="32734">MEDIRRWMPVAAIAPIAWGSTYFVTREFLPDEPLWGAAIRALPAGLILLALVRRMPRGSWWWKSFVLGTLNVGAFFVLVYAAAQLLPASIASTIMAFSPVTLALVAWLLVHERPNIARLAGAAIGVAGVALMLLGGGGTINMTGVLASIAAMIMSSFGFILAKRWNQDVDVLASTAWQLAAGGLMLLPVAALLEWPPPTVDGQAVVAYAYLTLIATALAYVTWFSALKHLRGDTVGLIGLLNPVAGVLLGVLVAGDVLGPRQWAGLTLVLVGIAAPLAFRRSPTSPLTAAARSADGVPASSGQRVHRRGVF</sequence>
<evidence type="ECO:0000259" key="8">
    <source>
        <dbReference type="Pfam" id="PF00892"/>
    </source>
</evidence>
<feature type="region of interest" description="Disordered" evidence="6">
    <location>
        <begin position="290"/>
        <end position="311"/>
    </location>
</feature>
<evidence type="ECO:0000313" key="9">
    <source>
        <dbReference type="EMBL" id="MDL9981557.1"/>
    </source>
</evidence>
<evidence type="ECO:0000256" key="6">
    <source>
        <dbReference type="SAM" id="MobiDB-lite"/>
    </source>
</evidence>
<evidence type="ECO:0000256" key="4">
    <source>
        <dbReference type="ARBA" id="ARBA00022989"/>
    </source>
</evidence>
<dbReference type="PANTHER" id="PTHR32322:SF2">
    <property type="entry name" value="EAMA DOMAIN-CONTAINING PROTEIN"/>
    <property type="match status" value="1"/>
</dbReference>
<keyword evidence="10" id="KW-1185">Reference proteome</keyword>
<dbReference type="SUPFAM" id="SSF103481">
    <property type="entry name" value="Multidrug resistance efflux transporter EmrE"/>
    <property type="match status" value="2"/>
</dbReference>
<dbReference type="InterPro" id="IPR037185">
    <property type="entry name" value="EmrE-like"/>
</dbReference>
<evidence type="ECO:0000313" key="10">
    <source>
        <dbReference type="Proteomes" id="UP001235064"/>
    </source>
</evidence>
<gene>
    <name evidence="9" type="ORF">QSV35_19680</name>
</gene>
<dbReference type="InterPro" id="IPR050638">
    <property type="entry name" value="AA-Vitamin_Transporters"/>
</dbReference>
<evidence type="ECO:0000256" key="5">
    <source>
        <dbReference type="ARBA" id="ARBA00023136"/>
    </source>
</evidence>
<feature type="transmembrane region" description="Helical" evidence="7">
    <location>
        <begin position="7"/>
        <end position="23"/>
    </location>
</feature>
<accession>A0ABT7N4D0</accession>
<feature type="transmembrane region" description="Helical" evidence="7">
    <location>
        <begin position="35"/>
        <end position="52"/>
    </location>
</feature>
<feature type="transmembrane region" description="Helical" evidence="7">
    <location>
        <begin position="235"/>
        <end position="255"/>
    </location>
</feature>
<feature type="transmembrane region" description="Helical" evidence="7">
    <location>
        <begin position="116"/>
        <end position="134"/>
    </location>
</feature>
<proteinExistence type="inferred from homology"/>